<organism evidence="12 13">
    <name type="scientific">Kytococcus schroeteri</name>
    <dbReference type="NCBI Taxonomy" id="138300"/>
    <lineage>
        <taxon>Bacteria</taxon>
        <taxon>Bacillati</taxon>
        <taxon>Actinomycetota</taxon>
        <taxon>Actinomycetes</taxon>
        <taxon>Micrococcales</taxon>
        <taxon>Kytococcaceae</taxon>
        <taxon>Kytococcus</taxon>
    </lineage>
</organism>
<comment type="caution">
    <text evidence="12">The sequence shown here is derived from an EMBL/GenBank/DDBJ whole genome shotgun (WGS) entry which is preliminary data.</text>
</comment>
<dbReference type="InterPro" id="IPR036390">
    <property type="entry name" value="WH_DNA-bd_sf"/>
</dbReference>
<dbReference type="Pfam" id="PF01316">
    <property type="entry name" value="Arg_repressor"/>
    <property type="match status" value="1"/>
</dbReference>
<reference evidence="12 13" key="1">
    <citation type="submission" date="2017-12" db="EMBL/GenBank/DDBJ databases">
        <title>Phylogenetic diversity of female urinary microbiome.</title>
        <authorList>
            <person name="Thomas-White K."/>
            <person name="Wolfe A.J."/>
        </authorList>
    </citation>
    <scope>NUCLEOTIDE SEQUENCE [LARGE SCALE GENOMIC DNA]</scope>
    <source>
        <strain evidence="12 13">UMB1298</strain>
    </source>
</reference>
<keyword evidence="8" id="KW-0028">Amino-acid biosynthesis</keyword>
<dbReference type="Proteomes" id="UP000234206">
    <property type="component" value="Unassembled WGS sequence"/>
</dbReference>
<evidence type="ECO:0000256" key="5">
    <source>
        <dbReference type="ARBA" id="ARBA00023015"/>
    </source>
</evidence>
<dbReference type="PANTHER" id="PTHR34471:SF1">
    <property type="entry name" value="ARGININE REPRESSOR"/>
    <property type="match status" value="1"/>
</dbReference>
<evidence type="ECO:0000259" key="11">
    <source>
        <dbReference type="Pfam" id="PF02863"/>
    </source>
</evidence>
<dbReference type="GO" id="GO:0006526">
    <property type="term" value="P:L-arginine biosynthetic process"/>
    <property type="evidence" value="ECO:0007669"/>
    <property type="project" value="UniProtKB-UniPathway"/>
</dbReference>
<evidence type="ECO:0000256" key="2">
    <source>
        <dbReference type="ARBA" id="ARBA00008316"/>
    </source>
</evidence>
<dbReference type="UniPathway" id="UPA00068"/>
<comment type="pathway">
    <text evidence="8">Amino-acid biosynthesis; L-arginine biosynthesis [regulation].</text>
</comment>
<dbReference type="GO" id="GO:0005737">
    <property type="term" value="C:cytoplasm"/>
    <property type="evidence" value="ECO:0007669"/>
    <property type="project" value="UniProtKB-SubCell"/>
</dbReference>
<sequence>MPVATTPTARRQLIADLVTRNDVHTQPQLMDMLRAHGVEVSQGTLSRDLDELGAVKVRHGGALVYAVPGLGGDRTPRAAEATEVIPGRLRRAVGDLLVSAESTGNLVVARTPPGAAQYLASMLDQAELDALLGTVAGDDTLLLVARGGPDAGERLAAQLLTLATRRTDTEGAPVHQNPDTTAGADQ</sequence>
<feature type="domain" description="Arginine repressor C-terminal" evidence="11">
    <location>
        <begin position="95"/>
        <end position="153"/>
    </location>
</feature>
<evidence type="ECO:0000256" key="1">
    <source>
        <dbReference type="ARBA" id="ARBA00004496"/>
    </source>
</evidence>
<dbReference type="EMBL" id="PKIZ01000008">
    <property type="protein sequence ID" value="PKZ41846.1"/>
    <property type="molecule type" value="Genomic_DNA"/>
</dbReference>
<dbReference type="PANTHER" id="PTHR34471">
    <property type="entry name" value="ARGININE REPRESSOR"/>
    <property type="match status" value="1"/>
</dbReference>
<keyword evidence="4 8" id="KW-0678">Repressor</keyword>
<keyword evidence="8" id="KW-0055">Arginine biosynthesis</keyword>
<keyword evidence="6 8" id="KW-0238">DNA-binding</keyword>
<dbReference type="RefSeq" id="WP_070703858.1">
    <property type="nucleotide sequence ID" value="NZ_JBHLVH010000015.1"/>
</dbReference>
<dbReference type="AlphaFoldDB" id="A0A2I1PB24"/>
<evidence type="ECO:0000259" key="10">
    <source>
        <dbReference type="Pfam" id="PF01316"/>
    </source>
</evidence>
<gene>
    <name evidence="8" type="primary">argR</name>
    <name evidence="12" type="ORF">CYJ76_05150</name>
</gene>
<dbReference type="PRINTS" id="PR01467">
    <property type="entry name" value="ARGREPRESSOR"/>
</dbReference>
<keyword evidence="13" id="KW-1185">Reference proteome</keyword>
<evidence type="ECO:0000256" key="8">
    <source>
        <dbReference type="HAMAP-Rule" id="MF_00173"/>
    </source>
</evidence>
<feature type="domain" description="Arginine repressor DNA-binding" evidence="10">
    <location>
        <begin position="8"/>
        <end position="68"/>
    </location>
</feature>
<keyword evidence="5 8" id="KW-0805">Transcription regulation</keyword>
<dbReference type="Gene3D" id="3.30.1360.40">
    <property type="match status" value="1"/>
</dbReference>
<name>A0A2I1PB24_9MICO</name>
<dbReference type="InterPro" id="IPR001669">
    <property type="entry name" value="Arg_repress"/>
</dbReference>
<dbReference type="SUPFAM" id="SSF55252">
    <property type="entry name" value="C-terminal domain of arginine repressor"/>
    <property type="match status" value="1"/>
</dbReference>
<dbReference type="InterPro" id="IPR036251">
    <property type="entry name" value="Arg_repress_C_sf"/>
</dbReference>
<dbReference type="GO" id="GO:0003700">
    <property type="term" value="F:DNA-binding transcription factor activity"/>
    <property type="evidence" value="ECO:0007669"/>
    <property type="project" value="UniProtKB-UniRule"/>
</dbReference>
<evidence type="ECO:0000256" key="9">
    <source>
        <dbReference type="SAM" id="MobiDB-lite"/>
    </source>
</evidence>
<dbReference type="InterPro" id="IPR036388">
    <property type="entry name" value="WH-like_DNA-bd_sf"/>
</dbReference>
<evidence type="ECO:0000256" key="4">
    <source>
        <dbReference type="ARBA" id="ARBA00022491"/>
    </source>
</evidence>
<proteinExistence type="inferred from homology"/>
<evidence type="ECO:0000256" key="6">
    <source>
        <dbReference type="ARBA" id="ARBA00023125"/>
    </source>
</evidence>
<keyword evidence="3 8" id="KW-0963">Cytoplasm</keyword>
<evidence type="ECO:0000313" key="13">
    <source>
        <dbReference type="Proteomes" id="UP000234206"/>
    </source>
</evidence>
<keyword evidence="7 8" id="KW-0804">Transcription</keyword>
<evidence type="ECO:0000256" key="7">
    <source>
        <dbReference type="ARBA" id="ARBA00023163"/>
    </source>
</evidence>
<evidence type="ECO:0000313" key="12">
    <source>
        <dbReference type="EMBL" id="PKZ41846.1"/>
    </source>
</evidence>
<accession>A0A2I1PB24</accession>
<dbReference type="HAMAP" id="MF_00173">
    <property type="entry name" value="Arg_repressor"/>
    <property type="match status" value="1"/>
</dbReference>
<dbReference type="GO" id="GO:0051259">
    <property type="term" value="P:protein complex oligomerization"/>
    <property type="evidence" value="ECO:0007669"/>
    <property type="project" value="InterPro"/>
</dbReference>
<dbReference type="OrthoDB" id="7060358at2"/>
<comment type="subcellular location">
    <subcellularLocation>
        <location evidence="1 8">Cytoplasm</location>
    </subcellularLocation>
</comment>
<comment type="function">
    <text evidence="8">Regulates arginine biosynthesis genes.</text>
</comment>
<dbReference type="GO" id="GO:0003677">
    <property type="term" value="F:DNA binding"/>
    <property type="evidence" value="ECO:0007669"/>
    <property type="project" value="UniProtKB-KW"/>
</dbReference>
<dbReference type="Pfam" id="PF02863">
    <property type="entry name" value="Arg_repressor_C"/>
    <property type="match status" value="1"/>
</dbReference>
<dbReference type="Gene3D" id="1.10.10.10">
    <property type="entry name" value="Winged helix-like DNA-binding domain superfamily/Winged helix DNA-binding domain"/>
    <property type="match status" value="1"/>
</dbReference>
<comment type="similarity">
    <text evidence="2 8">Belongs to the ArgR family.</text>
</comment>
<dbReference type="GO" id="GO:0034618">
    <property type="term" value="F:arginine binding"/>
    <property type="evidence" value="ECO:0007669"/>
    <property type="project" value="InterPro"/>
</dbReference>
<protein>
    <recommendedName>
        <fullName evidence="8">Arginine repressor</fullName>
    </recommendedName>
</protein>
<feature type="region of interest" description="Disordered" evidence="9">
    <location>
        <begin position="166"/>
        <end position="186"/>
    </location>
</feature>
<dbReference type="SUPFAM" id="SSF46785">
    <property type="entry name" value="Winged helix' DNA-binding domain"/>
    <property type="match status" value="1"/>
</dbReference>
<dbReference type="InterPro" id="IPR020899">
    <property type="entry name" value="Arg_repress_C"/>
</dbReference>
<dbReference type="InterPro" id="IPR020900">
    <property type="entry name" value="Arg_repress_DNA-bd"/>
</dbReference>
<dbReference type="GO" id="GO:1900079">
    <property type="term" value="P:regulation of arginine biosynthetic process"/>
    <property type="evidence" value="ECO:0007669"/>
    <property type="project" value="UniProtKB-UniRule"/>
</dbReference>
<evidence type="ECO:0000256" key="3">
    <source>
        <dbReference type="ARBA" id="ARBA00022490"/>
    </source>
</evidence>